<dbReference type="Proteomes" id="UP000036313">
    <property type="component" value="Unassembled WGS sequence"/>
</dbReference>
<accession>A0A0J6VZ02</accession>
<evidence type="ECO:0000313" key="1">
    <source>
        <dbReference type="EMBL" id="KMO74693.1"/>
    </source>
</evidence>
<proteinExistence type="predicted"/>
<dbReference type="EMBL" id="JYNU01000020">
    <property type="protein sequence ID" value="KMO74693.1"/>
    <property type="molecule type" value="Genomic_DNA"/>
</dbReference>
<evidence type="ECO:0000313" key="2">
    <source>
        <dbReference type="Proteomes" id="UP000036313"/>
    </source>
</evidence>
<gene>
    <name evidence="1" type="ORF">MOBUDSM44075_03412</name>
</gene>
<protein>
    <submittedName>
        <fullName evidence="1">Uncharacterized protein</fullName>
    </submittedName>
</protein>
<dbReference type="AlphaFoldDB" id="A0A0J6VZ02"/>
<organism evidence="1 2">
    <name type="scientific">Mycolicibacterium obuense</name>
    <dbReference type="NCBI Taxonomy" id="1807"/>
    <lineage>
        <taxon>Bacteria</taxon>
        <taxon>Bacillati</taxon>
        <taxon>Actinomycetota</taxon>
        <taxon>Actinomycetes</taxon>
        <taxon>Mycobacteriales</taxon>
        <taxon>Mycobacteriaceae</taxon>
        <taxon>Mycolicibacterium</taxon>
    </lineage>
</organism>
<comment type="caution">
    <text evidence="1">The sequence shown here is derived from an EMBL/GenBank/DDBJ whole genome shotgun (WGS) entry which is preliminary data.</text>
</comment>
<sequence>MTTSSGISASMASMMASFEKAGGTKAIDTSAPVSFIASATLPNTGSSISLPSLSSCLTVVPALRALTPPTTWVPALSISLVCLVPSPPVMPWTMTLLSLFKKIDIVCVPYLFASSAALSAPASMVSAWMTRG</sequence>
<reference evidence="1 2" key="1">
    <citation type="journal article" date="2015" name="Genome Biol. Evol.">
        <title>Characterization of Three Mycobacterium spp. with Potential Use in Bioremediation by Genome Sequencing and Comparative Genomics.</title>
        <authorList>
            <person name="Das S."/>
            <person name="Pettersson B.M."/>
            <person name="Behra P.R."/>
            <person name="Ramesh M."/>
            <person name="Dasgupta S."/>
            <person name="Bhattacharya A."/>
            <person name="Kirsebom L.A."/>
        </authorList>
    </citation>
    <scope>NUCLEOTIDE SEQUENCE [LARGE SCALE GENOMIC DNA]</scope>
    <source>
        <strain evidence="1 2">DSM 44075</strain>
    </source>
</reference>
<name>A0A0J6VZ02_9MYCO</name>